<organism evidence="1 2">
    <name type="scientific">Drosophila gunungcola</name>
    <name type="common">fruit fly</name>
    <dbReference type="NCBI Taxonomy" id="103775"/>
    <lineage>
        <taxon>Eukaryota</taxon>
        <taxon>Metazoa</taxon>
        <taxon>Ecdysozoa</taxon>
        <taxon>Arthropoda</taxon>
        <taxon>Hexapoda</taxon>
        <taxon>Insecta</taxon>
        <taxon>Pterygota</taxon>
        <taxon>Neoptera</taxon>
        <taxon>Endopterygota</taxon>
        <taxon>Diptera</taxon>
        <taxon>Brachycera</taxon>
        <taxon>Muscomorpha</taxon>
        <taxon>Ephydroidea</taxon>
        <taxon>Drosophilidae</taxon>
        <taxon>Drosophila</taxon>
        <taxon>Sophophora</taxon>
    </lineage>
</organism>
<evidence type="ECO:0000313" key="1">
    <source>
        <dbReference type="EMBL" id="KAI8040911.1"/>
    </source>
</evidence>
<accession>A0A9Q0BQX1</accession>
<reference evidence="1" key="1">
    <citation type="journal article" date="2023" name="Genome Biol. Evol.">
        <title>Long-read-based Genome Assembly of Drosophila gunungcola Reveals Fewer Chemosensory Genes in Flower-breeding Species.</title>
        <authorList>
            <person name="Negi A."/>
            <person name="Liao B.Y."/>
            <person name="Yeh S.D."/>
        </authorList>
    </citation>
    <scope>NUCLEOTIDE SEQUENCE</scope>
    <source>
        <strain evidence="1">Sukarami</strain>
    </source>
</reference>
<comment type="caution">
    <text evidence="1">The sequence shown here is derived from an EMBL/GenBank/DDBJ whole genome shotgun (WGS) entry which is preliminary data.</text>
</comment>
<proteinExistence type="predicted"/>
<sequence length="156" mass="17727">MLLEFSCVFSRCLWASSRSGKRETDIKKKQRSHPSANLKFVSSPLIYHSVRMALTRANILSKSIQEHATQHFLRANERPTLNCTPANIGTPRTDHSLHLASGTVLRSLAFGRKIAQLHGIYKCGRRTERQRLPDRDSRAKQVFAAGWRNKKESETA</sequence>
<protein>
    <submittedName>
        <fullName evidence="1">Uncharacterized protein</fullName>
    </submittedName>
</protein>
<gene>
    <name evidence="1" type="ORF">M5D96_006854</name>
</gene>
<dbReference type="Proteomes" id="UP001059596">
    <property type="component" value="Unassembled WGS sequence"/>
</dbReference>
<evidence type="ECO:0000313" key="2">
    <source>
        <dbReference type="Proteomes" id="UP001059596"/>
    </source>
</evidence>
<dbReference type="AlphaFoldDB" id="A0A9Q0BQX1"/>
<name>A0A9Q0BQX1_9MUSC</name>
<dbReference type="EMBL" id="JAMKOV010000004">
    <property type="protein sequence ID" value="KAI8040911.1"/>
    <property type="molecule type" value="Genomic_DNA"/>
</dbReference>
<keyword evidence="2" id="KW-1185">Reference proteome</keyword>